<name>A0ABS7FVY3_9ACTN</name>
<organism evidence="2 3">
    <name type="scientific">Actinomadura parmotrematis</name>
    <dbReference type="NCBI Taxonomy" id="2864039"/>
    <lineage>
        <taxon>Bacteria</taxon>
        <taxon>Bacillati</taxon>
        <taxon>Actinomycetota</taxon>
        <taxon>Actinomycetes</taxon>
        <taxon>Streptosporangiales</taxon>
        <taxon>Thermomonosporaceae</taxon>
        <taxon>Actinomadura</taxon>
    </lineage>
</organism>
<dbReference type="EMBL" id="JAIBOA010000011">
    <property type="protein sequence ID" value="MBW8484436.1"/>
    <property type="molecule type" value="Genomic_DNA"/>
</dbReference>
<dbReference type="InterPro" id="IPR010148">
    <property type="entry name" value="CRISPR-assoc_prot_CT1975"/>
</dbReference>
<reference evidence="2 3" key="1">
    <citation type="submission" date="2021-07" db="EMBL/GenBank/DDBJ databases">
        <title>Actinomadura sp. PM05-2 isolated from lichen.</title>
        <authorList>
            <person name="Somphong A."/>
            <person name="Phongsopitanun W."/>
            <person name="Tanasupawat S."/>
            <person name="Peongsungnone V."/>
        </authorList>
    </citation>
    <scope>NUCLEOTIDE SEQUENCE [LARGE SCALE GENOMIC DNA]</scope>
    <source>
        <strain evidence="2 3">PM05-2</strain>
    </source>
</reference>
<dbReference type="RefSeq" id="WP_220167660.1">
    <property type="nucleotide sequence ID" value="NZ_JAIBOA010000011.1"/>
</dbReference>
<evidence type="ECO:0000313" key="3">
    <source>
        <dbReference type="Proteomes" id="UP000774570"/>
    </source>
</evidence>
<feature type="region of interest" description="Disordered" evidence="1">
    <location>
        <begin position="98"/>
        <end position="118"/>
    </location>
</feature>
<dbReference type="Proteomes" id="UP000774570">
    <property type="component" value="Unassembled WGS sequence"/>
</dbReference>
<comment type="caution">
    <text evidence="2">The sequence shown here is derived from an EMBL/GenBank/DDBJ whole genome shotgun (WGS) entry which is preliminary data.</text>
</comment>
<evidence type="ECO:0000313" key="2">
    <source>
        <dbReference type="EMBL" id="MBW8484436.1"/>
    </source>
</evidence>
<keyword evidence="3" id="KW-1185">Reference proteome</keyword>
<proteinExistence type="predicted"/>
<protein>
    <submittedName>
        <fullName evidence="2">Type I-E CRISPR-associated protein Cas7/Cse4/CasC</fullName>
    </submittedName>
</protein>
<evidence type="ECO:0000256" key="1">
    <source>
        <dbReference type="SAM" id="MobiDB-lite"/>
    </source>
</evidence>
<gene>
    <name evidence="2" type="primary">cas7e</name>
    <name evidence="2" type="ORF">K1Y72_18785</name>
</gene>
<dbReference type="NCBIfam" id="TIGR01869">
    <property type="entry name" value="casC_Cse4"/>
    <property type="match status" value="1"/>
</dbReference>
<accession>A0ABS7FVY3</accession>
<sequence>MTSLPGRFLEVHVIQPVPYANLNRDDTNSVKTVEWGGVERTRVSSQSWKRAIRLHLQQAIGQEALRTRRLPELIAAALTDEHDWPADLAEKAGRYVSMSSSVGAEPPNKKKDDDESDGEKAWTTAAMIYVPAAAVAELARLAIRYRDALEQAKQPTKFERKHAAAVIPTAEVDAVLRSRNGIINLFGRMLAQVDDAHVDGAVQVAHSFTTHATDTEIDYFSAVDDITADWRDTTGSAHMGNSEHSAGVLYRYVVLDLEDLHRNLGGALDDTARLSAELVRATLLSLPQAKKNSTAPNTIPHLAHVTIRSGRPVSYAAAFEKPVRPERFGGHAAPSVAELDRYAGAVQKLLGKSGLLYSAYATLADDESTNLGERVDSFDDLIKGALARALPDGARA</sequence>
<dbReference type="Pfam" id="PF09344">
    <property type="entry name" value="Cas_CT1975"/>
    <property type="match status" value="1"/>
</dbReference>